<keyword evidence="1" id="KW-0812">Transmembrane</keyword>
<evidence type="ECO:0000313" key="3">
    <source>
        <dbReference type="Proteomes" id="UP000295793"/>
    </source>
</evidence>
<dbReference type="OrthoDB" id="9760450at2"/>
<dbReference type="Proteomes" id="UP000295793">
    <property type="component" value="Unassembled WGS sequence"/>
</dbReference>
<feature type="transmembrane region" description="Helical" evidence="1">
    <location>
        <begin position="122"/>
        <end position="144"/>
    </location>
</feature>
<proteinExistence type="predicted"/>
<evidence type="ECO:0000256" key="1">
    <source>
        <dbReference type="SAM" id="Phobius"/>
    </source>
</evidence>
<dbReference type="SUPFAM" id="SSF49785">
    <property type="entry name" value="Galactose-binding domain-like"/>
    <property type="match status" value="1"/>
</dbReference>
<dbReference type="AlphaFoldDB" id="A0A4R3I8K4"/>
<gene>
    <name evidence="2" type="ORF">BCF53_10556</name>
</gene>
<protein>
    <submittedName>
        <fullName evidence="2">Uncharacterized protein</fullName>
    </submittedName>
</protein>
<comment type="caution">
    <text evidence="2">The sequence shown here is derived from an EMBL/GenBank/DDBJ whole genome shotgun (WGS) entry which is preliminary data.</text>
</comment>
<name>A0A4R3I8K4_9GAMM</name>
<accession>A0A4R3I8K4</accession>
<reference evidence="2 3" key="1">
    <citation type="submission" date="2019-03" db="EMBL/GenBank/DDBJ databases">
        <title>Genomic Encyclopedia of Archaeal and Bacterial Type Strains, Phase II (KMG-II): from individual species to whole genera.</title>
        <authorList>
            <person name="Goeker M."/>
        </authorList>
    </citation>
    <scope>NUCLEOTIDE SEQUENCE [LARGE SCALE GENOMIC DNA]</scope>
    <source>
        <strain evidence="2 3">DSM 15388</strain>
    </source>
</reference>
<dbReference type="InterPro" id="IPR008979">
    <property type="entry name" value="Galactose-bd-like_sf"/>
</dbReference>
<organism evidence="2 3">
    <name type="scientific">Reinekea marinisedimentorum</name>
    <dbReference type="NCBI Taxonomy" id="230495"/>
    <lineage>
        <taxon>Bacteria</taxon>
        <taxon>Pseudomonadati</taxon>
        <taxon>Pseudomonadota</taxon>
        <taxon>Gammaproteobacteria</taxon>
        <taxon>Oceanospirillales</taxon>
        <taxon>Saccharospirillaceae</taxon>
        <taxon>Reinekea</taxon>
    </lineage>
</organism>
<evidence type="ECO:0000313" key="2">
    <source>
        <dbReference type="EMBL" id="TCS41629.1"/>
    </source>
</evidence>
<dbReference type="EMBL" id="SLZR01000005">
    <property type="protein sequence ID" value="TCS41629.1"/>
    <property type="molecule type" value="Genomic_DNA"/>
</dbReference>
<feature type="transmembrane region" description="Helical" evidence="1">
    <location>
        <begin position="75"/>
        <end position="93"/>
    </location>
</feature>
<sequence>MSELSKANRFRGKTFYLCLLLALLASLFFVGGPAAYSLPSLRYAWNLGHILFFALLAIALHSLNANLTRQHALKIIFSVLLASIGIELLQSLIGRSLSGKDIFRNLTGFGLALALLYRTPRLWVLAIPLTAFLVFDLSGFAKALHSDYLLQRQAPVIEDFQQAVTLRQWLGEIERVADTEDRQNQVAKITFPAKKYSGVYFDSMLQDWSHYKLFSMRLYNPYPAQQELILRLNDVTHEHSTQEYNDRFNTVITLEPGWNRISIPLAVIKAAPAEREMDLSHMYRLMLFYGSLEAPRELLLDDIRLK</sequence>
<dbReference type="RefSeq" id="WP_132701026.1">
    <property type="nucleotide sequence ID" value="NZ_SLZR01000005.1"/>
</dbReference>
<feature type="transmembrane region" description="Helical" evidence="1">
    <location>
        <begin position="43"/>
        <end position="63"/>
    </location>
</feature>
<dbReference type="Gene3D" id="2.60.120.430">
    <property type="entry name" value="Galactose-binding lectin"/>
    <property type="match status" value="1"/>
</dbReference>
<keyword evidence="1" id="KW-1133">Transmembrane helix</keyword>
<keyword evidence="3" id="KW-1185">Reference proteome</keyword>
<keyword evidence="1" id="KW-0472">Membrane</keyword>